<dbReference type="PANTHER" id="PTHR30055:SF226">
    <property type="entry name" value="HTH-TYPE TRANSCRIPTIONAL REGULATOR PKSA"/>
    <property type="match status" value="1"/>
</dbReference>
<keyword evidence="1 2" id="KW-0238">DNA-binding</keyword>
<dbReference type="Pfam" id="PF00440">
    <property type="entry name" value="TetR_N"/>
    <property type="match status" value="1"/>
</dbReference>
<organism evidence="4 5">
    <name type="scientific">Calidithermus roseus</name>
    <dbReference type="NCBI Taxonomy" id="1644118"/>
    <lineage>
        <taxon>Bacteria</taxon>
        <taxon>Thermotogati</taxon>
        <taxon>Deinococcota</taxon>
        <taxon>Deinococci</taxon>
        <taxon>Thermales</taxon>
        <taxon>Thermaceae</taxon>
        <taxon>Calidithermus</taxon>
    </lineage>
</organism>
<dbReference type="GO" id="GO:0003700">
    <property type="term" value="F:DNA-binding transcription factor activity"/>
    <property type="evidence" value="ECO:0007669"/>
    <property type="project" value="TreeGrafter"/>
</dbReference>
<accession>A0A399EVB2</accession>
<keyword evidence="5" id="KW-1185">Reference proteome</keyword>
<dbReference type="InterPro" id="IPR023772">
    <property type="entry name" value="DNA-bd_HTH_TetR-type_CS"/>
</dbReference>
<dbReference type="AlphaFoldDB" id="A0A399EVB2"/>
<protein>
    <submittedName>
        <fullName evidence="4">HTH-type transcriptional repressor KstR</fullName>
    </submittedName>
</protein>
<dbReference type="SUPFAM" id="SSF46689">
    <property type="entry name" value="Homeodomain-like"/>
    <property type="match status" value="1"/>
</dbReference>
<dbReference type="PROSITE" id="PS01081">
    <property type="entry name" value="HTH_TETR_1"/>
    <property type="match status" value="1"/>
</dbReference>
<dbReference type="Pfam" id="PF17918">
    <property type="entry name" value="TetR_C_15"/>
    <property type="match status" value="1"/>
</dbReference>
<feature type="DNA-binding region" description="H-T-H motif" evidence="2">
    <location>
        <begin position="42"/>
        <end position="61"/>
    </location>
</feature>
<evidence type="ECO:0000313" key="5">
    <source>
        <dbReference type="Proteomes" id="UP000265341"/>
    </source>
</evidence>
<dbReference type="InterPro" id="IPR001647">
    <property type="entry name" value="HTH_TetR"/>
</dbReference>
<name>A0A399EVB2_9DEIN</name>
<reference evidence="4 5" key="1">
    <citation type="submission" date="2018-08" db="EMBL/GenBank/DDBJ databases">
        <title>Meiothermus roseus NBRC 110900 genome sequencing project.</title>
        <authorList>
            <person name="Da Costa M.S."/>
            <person name="Albuquerque L."/>
            <person name="Raposo P."/>
            <person name="Froufe H.J.C."/>
            <person name="Barroso C.S."/>
            <person name="Egas C."/>
        </authorList>
    </citation>
    <scope>NUCLEOTIDE SEQUENCE [LARGE SCALE GENOMIC DNA]</scope>
    <source>
        <strain evidence="4 5">NBRC 110900</strain>
    </source>
</reference>
<dbReference type="InterPro" id="IPR041669">
    <property type="entry name" value="TetR_C_15"/>
</dbReference>
<sequence length="211" mass="23921">MNPLTESSLRKHPQQLRIQHRVNRVLDAAAQVFAELGFEAATTNTIAERADISIGSLYQYFPNKSALFQALCQRCERESLELLDAVITPELARLELGEVVGRVVAALRQLYSTNPRLLRVLFQGYPAKDPSLPHSSFREAMVRRVERLLEERWPRLEPTRRQLVAGVCFQVADGLFDLALLCEEGVGHRVMDELKRLLLAYLEPLEREGAG</sequence>
<dbReference type="PANTHER" id="PTHR30055">
    <property type="entry name" value="HTH-TYPE TRANSCRIPTIONAL REGULATOR RUTR"/>
    <property type="match status" value="1"/>
</dbReference>
<evidence type="ECO:0000256" key="1">
    <source>
        <dbReference type="ARBA" id="ARBA00023125"/>
    </source>
</evidence>
<evidence type="ECO:0000313" key="4">
    <source>
        <dbReference type="EMBL" id="RIH87575.1"/>
    </source>
</evidence>
<dbReference type="RefSeq" id="WP_119276629.1">
    <property type="nucleotide sequence ID" value="NZ_QWLA01000018.1"/>
</dbReference>
<dbReference type="InterPro" id="IPR009057">
    <property type="entry name" value="Homeodomain-like_sf"/>
</dbReference>
<evidence type="ECO:0000256" key="2">
    <source>
        <dbReference type="PROSITE-ProRule" id="PRU00335"/>
    </source>
</evidence>
<gene>
    <name evidence="4" type="primary">kstR</name>
    <name evidence="4" type="ORF">Mrose_01284</name>
</gene>
<evidence type="ECO:0000259" key="3">
    <source>
        <dbReference type="PROSITE" id="PS50977"/>
    </source>
</evidence>
<proteinExistence type="predicted"/>
<dbReference type="OrthoDB" id="9783238at2"/>
<dbReference type="PROSITE" id="PS50977">
    <property type="entry name" value="HTH_TETR_2"/>
    <property type="match status" value="1"/>
</dbReference>
<dbReference type="Proteomes" id="UP000265341">
    <property type="component" value="Unassembled WGS sequence"/>
</dbReference>
<dbReference type="EMBL" id="QWLA01000018">
    <property type="protein sequence ID" value="RIH87575.1"/>
    <property type="molecule type" value="Genomic_DNA"/>
</dbReference>
<comment type="caution">
    <text evidence="4">The sequence shown here is derived from an EMBL/GenBank/DDBJ whole genome shotgun (WGS) entry which is preliminary data.</text>
</comment>
<dbReference type="PRINTS" id="PR00455">
    <property type="entry name" value="HTHTETR"/>
</dbReference>
<dbReference type="InterPro" id="IPR050109">
    <property type="entry name" value="HTH-type_TetR-like_transc_reg"/>
</dbReference>
<dbReference type="Gene3D" id="1.10.357.10">
    <property type="entry name" value="Tetracycline Repressor, domain 2"/>
    <property type="match status" value="1"/>
</dbReference>
<feature type="domain" description="HTH tetR-type" evidence="3">
    <location>
        <begin position="19"/>
        <end position="79"/>
    </location>
</feature>
<dbReference type="GO" id="GO:0000976">
    <property type="term" value="F:transcription cis-regulatory region binding"/>
    <property type="evidence" value="ECO:0007669"/>
    <property type="project" value="TreeGrafter"/>
</dbReference>